<evidence type="ECO:0000259" key="1">
    <source>
        <dbReference type="PROSITE" id="PS50853"/>
    </source>
</evidence>
<gene>
    <name evidence="2" type="ORF">HOLleu_15364</name>
</gene>
<comment type="caution">
    <text evidence="2">The sequence shown here is derived from an EMBL/GenBank/DDBJ whole genome shotgun (WGS) entry which is preliminary data.</text>
</comment>
<dbReference type="Pfam" id="PF00041">
    <property type="entry name" value="fn3"/>
    <property type="match status" value="1"/>
</dbReference>
<dbReference type="Proteomes" id="UP001152320">
    <property type="component" value="Chromosome 6"/>
</dbReference>
<protein>
    <submittedName>
        <fullName evidence="2">Titin</fullName>
    </submittedName>
</protein>
<dbReference type="PANTHER" id="PTHR26391:SF18">
    <property type="entry name" value="PROTEIN KINASE RECEPTOR TIE-1, PUTATIVE-RELATED"/>
    <property type="match status" value="1"/>
</dbReference>
<feature type="domain" description="Fibronectin type-III" evidence="1">
    <location>
        <begin position="4"/>
        <end position="101"/>
    </location>
</feature>
<dbReference type="InterPro" id="IPR036116">
    <property type="entry name" value="FN3_sf"/>
</dbReference>
<reference evidence="2" key="1">
    <citation type="submission" date="2021-10" db="EMBL/GenBank/DDBJ databases">
        <title>Tropical sea cucumber genome reveals ecological adaptation and Cuvierian tubules defense mechanism.</title>
        <authorList>
            <person name="Chen T."/>
        </authorList>
    </citation>
    <scope>NUCLEOTIDE SEQUENCE</scope>
    <source>
        <strain evidence="2">Nanhai2018</strain>
        <tissue evidence="2">Muscle</tissue>
    </source>
</reference>
<dbReference type="CDD" id="cd00063">
    <property type="entry name" value="FN3"/>
    <property type="match status" value="1"/>
</dbReference>
<evidence type="ECO:0000313" key="2">
    <source>
        <dbReference type="EMBL" id="KAJ8040915.1"/>
    </source>
</evidence>
<proteinExistence type="predicted"/>
<keyword evidence="3" id="KW-1185">Reference proteome</keyword>
<dbReference type="InterPro" id="IPR003961">
    <property type="entry name" value="FN3_dom"/>
</dbReference>
<dbReference type="PANTHER" id="PTHR26391">
    <property type="entry name" value="INACTIVE TYROSINE-PROTEIN KINASE 7"/>
    <property type="match status" value="1"/>
</dbReference>
<dbReference type="SUPFAM" id="SSF49265">
    <property type="entry name" value="Fibronectin type III"/>
    <property type="match status" value="1"/>
</dbReference>
<dbReference type="AlphaFoldDB" id="A0A9Q1C9M8"/>
<dbReference type="SMART" id="SM00060">
    <property type="entry name" value="FN3"/>
    <property type="match status" value="1"/>
</dbReference>
<name>A0A9Q1C9M8_HOLLE</name>
<sequence length="109" mass="12109">MKNPPTNLSIGSSSVIIKWLAWDNTKDTGDPPVVGYLPYYKKTEEDDWLPGSKLSSETLMYTFNRLDPDTNYSFSVAAIRDGDGGEGPKSPQLNVSTICKGKTFLRPEF</sequence>
<dbReference type="OrthoDB" id="10265553at2759"/>
<dbReference type="Gene3D" id="2.60.40.10">
    <property type="entry name" value="Immunoglobulins"/>
    <property type="match status" value="1"/>
</dbReference>
<dbReference type="InterPro" id="IPR013783">
    <property type="entry name" value="Ig-like_fold"/>
</dbReference>
<dbReference type="PROSITE" id="PS50853">
    <property type="entry name" value="FN3"/>
    <property type="match status" value="1"/>
</dbReference>
<accession>A0A9Q1C9M8</accession>
<organism evidence="2 3">
    <name type="scientific">Holothuria leucospilota</name>
    <name type="common">Black long sea cucumber</name>
    <name type="synonym">Mertensiothuria leucospilota</name>
    <dbReference type="NCBI Taxonomy" id="206669"/>
    <lineage>
        <taxon>Eukaryota</taxon>
        <taxon>Metazoa</taxon>
        <taxon>Echinodermata</taxon>
        <taxon>Eleutherozoa</taxon>
        <taxon>Echinozoa</taxon>
        <taxon>Holothuroidea</taxon>
        <taxon>Aspidochirotacea</taxon>
        <taxon>Aspidochirotida</taxon>
        <taxon>Holothuriidae</taxon>
        <taxon>Holothuria</taxon>
    </lineage>
</organism>
<evidence type="ECO:0000313" key="3">
    <source>
        <dbReference type="Proteomes" id="UP001152320"/>
    </source>
</evidence>
<dbReference type="EMBL" id="JAIZAY010000006">
    <property type="protein sequence ID" value="KAJ8040915.1"/>
    <property type="molecule type" value="Genomic_DNA"/>
</dbReference>